<evidence type="ECO:0000313" key="1">
    <source>
        <dbReference type="EMBL" id="RMX06264.1"/>
    </source>
</evidence>
<protein>
    <submittedName>
        <fullName evidence="1">Uncharacterized protein</fullName>
    </submittedName>
</protein>
<name>A0A3M6QTA8_9BURK</name>
<gene>
    <name evidence="1" type="ORF">EBQ34_15070</name>
</gene>
<comment type="caution">
    <text evidence="1">The sequence shown here is derived from an EMBL/GenBank/DDBJ whole genome shotgun (WGS) entry which is preliminary data.</text>
</comment>
<dbReference type="EMBL" id="RDQJ01000068">
    <property type="protein sequence ID" value="RMX06264.1"/>
    <property type="molecule type" value="Genomic_DNA"/>
</dbReference>
<accession>A0A3M6QTA8</accession>
<evidence type="ECO:0000313" key="2">
    <source>
        <dbReference type="Proteomes" id="UP000275180"/>
    </source>
</evidence>
<dbReference type="AlphaFoldDB" id="A0A3M6QTA8"/>
<proteinExistence type="predicted"/>
<sequence length="65" mass="7073">MGAKKISEMDALAGSQDVSIHEFLVKNEIIKVESETYVGLSLVGSKNLIMEIENNVRLILKGVGI</sequence>
<dbReference type="Proteomes" id="UP000275180">
    <property type="component" value="Unassembled WGS sequence"/>
</dbReference>
<reference evidence="1 2" key="1">
    <citation type="submission" date="2018-10" db="EMBL/GenBank/DDBJ databases">
        <title>Comamonadaceae CDC group NO-1 genome sequencing and assembly.</title>
        <authorList>
            <person name="Bernier A.-M."/>
            <person name="Bernard K."/>
        </authorList>
    </citation>
    <scope>NUCLEOTIDE SEQUENCE [LARGE SCALE GENOMIC DNA]</scope>
    <source>
        <strain evidence="1 2">NML180582</strain>
    </source>
</reference>
<organism evidence="1 2">
    <name type="scientific">Vandammella animalimorsus</name>
    <dbReference type="NCBI Taxonomy" id="2029117"/>
    <lineage>
        <taxon>Bacteria</taxon>
        <taxon>Pseudomonadati</taxon>
        <taxon>Pseudomonadota</taxon>
        <taxon>Betaproteobacteria</taxon>
        <taxon>Burkholderiales</taxon>
        <taxon>Comamonadaceae</taxon>
        <taxon>Vandammella</taxon>
    </lineage>
</organism>